<evidence type="ECO:0000313" key="2">
    <source>
        <dbReference type="Proteomes" id="UP000094285"/>
    </source>
</evidence>
<dbReference type="EMBL" id="KV453913">
    <property type="protein sequence ID" value="ODV78684.1"/>
    <property type="molecule type" value="Genomic_DNA"/>
</dbReference>
<accession>A0A1E4SGP9</accession>
<dbReference type="AlphaFoldDB" id="A0A1E4SGP9"/>
<protein>
    <submittedName>
        <fullName evidence="1">Uncharacterized protein</fullName>
    </submittedName>
</protein>
<dbReference type="Proteomes" id="UP000094285">
    <property type="component" value="Unassembled WGS sequence"/>
</dbReference>
<sequence length="320" mass="37006">MSEELGKVSEHLLTSTSILSHTYGAPTYARGETYQGSDVIHDEIQSLETEYVNLYHELTTKSNRLLYLNRLQELESMSDASIQERYDQVKQKFHMIAPEKLEDFLKVQIQTVKTEAILNGLLQKALPVLRAIHQANKDLNSSEMDMLTNLEKLYAQKGLNYDLMKKVESVEDSRNKYSENTVKLSNLIDTSLKPEIGTLQKLNEQLNEKSRSYIANKLERLGNEMENVSSKEQKQIQRSFQELVTKWDFLSKLCEFLPSFITSLPINWYADKDLFGIIQDCETIAERLARLQQILNVESISKYSIKDLMMLEFEEVEQGD</sequence>
<dbReference type="RefSeq" id="XP_020063806.1">
    <property type="nucleotide sequence ID" value="XM_020211041.1"/>
</dbReference>
<evidence type="ECO:0000313" key="1">
    <source>
        <dbReference type="EMBL" id="ODV78684.1"/>
    </source>
</evidence>
<dbReference type="OrthoDB" id="4081346at2759"/>
<reference evidence="2" key="1">
    <citation type="submission" date="2016-05" db="EMBL/GenBank/DDBJ databases">
        <title>Comparative genomics of biotechnologically important yeasts.</title>
        <authorList>
            <consortium name="DOE Joint Genome Institute"/>
            <person name="Riley R."/>
            <person name="Haridas S."/>
            <person name="Wolfe K.H."/>
            <person name="Lopes M.R."/>
            <person name="Hittinger C.T."/>
            <person name="Goker M."/>
            <person name="Salamov A."/>
            <person name="Wisecaver J."/>
            <person name="Long T.M."/>
            <person name="Aerts A.L."/>
            <person name="Barry K."/>
            <person name="Choi C."/>
            <person name="Clum A."/>
            <person name="Coughlan A.Y."/>
            <person name="Deshpande S."/>
            <person name="Douglass A.P."/>
            <person name="Hanson S.J."/>
            <person name="Klenk H.-P."/>
            <person name="Labutti K."/>
            <person name="Lapidus A."/>
            <person name="Lindquist E."/>
            <person name="Lipzen A."/>
            <person name="Meier-Kolthoff J.P."/>
            <person name="Ohm R.A."/>
            <person name="Otillar R.P."/>
            <person name="Pangilinan J."/>
            <person name="Peng Y."/>
            <person name="Rokas A."/>
            <person name="Rosa C.A."/>
            <person name="Scheuner C."/>
            <person name="Sibirny A.A."/>
            <person name="Slot J.C."/>
            <person name="Stielow J.B."/>
            <person name="Sun H."/>
            <person name="Kurtzman C.P."/>
            <person name="Blackwell M."/>
            <person name="Grigoriev I.V."/>
            <person name="Jeffries T.W."/>
        </authorList>
    </citation>
    <scope>NUCLEOTIDE SEQUENCE [LARGE SCALE GENOMIC DNA]</scope>
    <source>
        <strain evidence="2">NRRL Y-17324</strain>
    </source>
</reference>
<keyword evidence="2" id="KW-1185">Reference proteome</keyword>
<organism evidence="1 2">
    <name type="scientific">Suhomyces tanzawaensis NRRL Y-17324</name>
    <dbReference type="NCBI Taxonomy" id="984487"/>
    <lineage>
        <taxon>Eukaryota</taxon>
        <taxon>Fungi</taxon>
        <taxon>Dikarya</taxon>
        <taxon>Ascomycota</taxon>
        <taxon>Saccharomycotina</taxon>
        <taxon>Pichiomycetes</taxon>
        <taxon>Debaryomycetaceae</taxon>
        <taxon>Suhomyces</taxon>
    </lineage>
</organism>
<proteinExistence type="predicted"/>
<name>A0A1E4SGP9_9ASCO</name>
<dbReference type="GeneID" id="30985177"/>
<gene>
    <name evidence="1" type="ORF">CANTADRAFT_7035</name>
</gene>